<sequence length="719" mass="78421">MGTAWGSPVVLYESSSVIGRCYAFKTQHIVEGADKFLSTYPGVWRLSGDLLLELLELCSGEEPFFANGGGSPSSRRGSGDEGDPVEELLGLFCEAQHGQGPHKTVDLFQVLITLALVSQGEFHEKVYFAFGLLDFDKRGGLTKSVVFLLLMTALKGAYALTKIVPPHLSHVEALVESHHPPPPGMAVAASGDDARWSANYFLGCLNRVHVVQSYYAVLTRPQSTLEAKKRLEALWQDFRRFTRLLVYKKTRKDGKRDRDREKEGKGGGEGEAERKGAKGDSQAEDEMIKFTMGDVKTVLKDAGLPLVSVDLIMDAQLCAMALCRDAAIPFLKWGDDGNGNGNGEGGEGNGNGAGSGFLPGTPLGLLGIMSDDLRIIMAFVVAFAALDLHATGLVHRGQFHYLADFLTEIDADLFGYIESVDDLRISKHHSAPADINIMSRSSTHTHTVPTVSPQRMSIELTSSAGAIPAGDDDQWVIEGEGEGEGEDASPLSAADGAGDEGNETQNMDEGEGEEGDLGAYMEDTREHFIRFETFVREGAARVILRNRQQYELKLRSAFEKYDSDGSGFIDKTEFAAAIQDMMYSIIMPGDSQQRSLIDQIGESIAEQLMREMDESGDEQIDFAEFKTAIAVIHKKTVEIKRAIKNASSLYSVREVLMQQQGSSSSNHNHHEHHGHHGGHQGDDAIATDSVTKGLVLPGTHNAHHAHTHHHHHHHAKRGS</sequence>
<feature type="region of interest" description="Disordered" evidence="4">
    <location>
        <begin position="657"/>
        <end position="719"/>
    </location>
</feature>
<dbReference type="Proteomes" id="UP000041254">
    <property type="component" value="Unassembled WGS sequence"/>
</dbReference>
<dbReference type="EMBL" id="CDMY01000098">
    <property type="protein sequence ID" value="CEL92690.1"/>
    <property type="molecule type" value="Genomic_DNA"/>
</dbReference>
<dbReference type="SUPFAM" id="SSF47473">
    <property type="entry name" value="EF-hand"/>
    <property type="match status" value="1"/>
</dbReference>
<feature type="compositionally biased region" description="Basic residues" evidence="4">
    <location>
        <begin position="667"/>
        <end position="678"/>
    </location>
</feature>
<evidence type="ECO:0000256" key="1">
    <source>
        <dbReference type="ARBA" id="ARBA00022723"/>
    </source>
</evidence>
<dbReference type="InterPro" id="IPR011992">
    <property type="entry name" value="EF-hand-dom_pair"/>
</dbReference>
<keyword evidence="3" id="KW-0106">Calcium</keyword>
<name>A0A0G4EBM4_VITBC</name>
<evidence type="ECO:0000256" key="2">
    <source>
        <dbReference type="ARBA" id="ARBA00022737"/>
    </source>
</evidence>
<evidence type="ECO:0000313" key="6">
    <source>
        <dbReference type="EMBL" id="CEL92690.1"/>
    </source>
</evidence>
<feature type="compositionally biased region" description="Acidic residues" evidence="4">
    <location>
        <begin position="497"/>
        <end position="516"/>
    </location>
</feature>
<dbReference type="SMART" id="SM00054">
    <property type="entry name" value="EFh"/>
    <property type="match status" value="2"/>
</dbReference>
<dbReference type="InParanoid" id="A0A0G4EBM4"/>
<dbReference type="InterPro" id="IPR028846">
    <property type="entry name" value="Recoverin"/>
</dbReference>
<dbReference type="PROSITE" id="PS00018">
    <property type="entry name" value="EF_HAND_1"/>
    <property type="match status" value="1"/>
</dbReference>
<proteinExistence type="predicted"/>
<keyword evidence="1" id="KW-0479">Metal-binding</keyword>
<dbReference type="VEuPathDB" id="CryptoDB:Vbra_11074"/>
<feature type="compositionally biased region" description="Basic and acidic residues" evidence="4">
    <location>
        <begin position="254"/>
        <end position="278"/>
    </location>
</feature>
<protein>
    <recommendedName>
        <fullName evidence="5">EF-hand domain-containing protein</fullName>
    </recommendedName>
</protein>
<dbReference type="PROSITE" id="PS50222">
    <property type="entry name" value="EF_HAND_2"/>
    <property type="match status" value="2"/>
</dbReference>
<dbReference type="Pfam" id="PF13499">
    <property type="entry name" value="EF-hand_7"/>
    <property type="match status" value="1"/>
</dbReference>
<dbReference type="Gene3D" id="1.10.238.10">
    <property type="entry name" value="EF-hand"/>
    <property type="match status" value="1"/>
</dbReference>
<organism evidence="6 7">
    <name type="scientific">Vitrella brassicaformis (strain CCMP3155)</name>
    <dbReference type="NCBI Taxonomy" id="1169540"/>
    <lineage>
        <taxon>Eukaryota</taxon>
        <taxon>Sar</taxon>
        <taxon>Alveolata</taxon>
        <taxon>Colpodellida</taxon>
        <taxon>Vitrellaceae</taxon>
        <taxon>Vitrella</taxon>
    </lineage>
</organism>
<dbReference type="InterPro" id="IPR002048">
    <property type="entry name" value="EF_hand_dom"/>
</dbReference>
<evidence type="ECO:0000259" key="5">
    <source>
        <dbReference type="PROSITE" id="PS50222"/>
    </source>
</evidence>
<evidence type="ECO:0000256" key="3">
    <source>
        <dbReference type="ARBA" id="ARBA00022837"/>
    </source>
</evidence>
<feature type="domain" description="EF-hand" evidence="5">
    <location>
        <begin position="600"/>
        <end position="635"/>
    </location>
</feature>
<keyword evidence="7" id="KW-1185">Reference proteome</keyword>
<feature type="region of interest" description="Disordered" evidence="4">
    <location>
        <begin position="463"/>
        <end position="516"/>
    </location>
</feature>
<feature type="domain" description="EF-hand" evidence="5">
    <location>
        <begin position="549"/>
        <end position="584"/>
    </location>
</feature>
<dbReference type="AlphaFoldDB" id="A0A0G4EBM4"/>
<dbReference type="InterPro" id="IPR018247">
    <property type="entry name" value="EF_Hand_1_Ca_BS"/>
</dbReference>
<keyword evidence="2" id="KW-0677">Repeat</keyword>
<evidence type="ECO:0000256" key="4">
    <source>
        <dbReference type="SAM" id="MobiDB-lite"/>
    </source>
</evidence>
<reference evidence="6 7" key="1">
    <citation type="submission" date="2014-11" db="EMBL/GenBank/DDBJ databases">
        <authorList>
            <person name="Zhu J."/>
            <person name="Qi W."/>
            <person name="Song R."/>
        </authorList>
    </citation>
    <scope>NUCLEOTIDE SEQUENCE [LARGE SCALE GENOMIC DNA]</scope>
</reference>
<feature type="compositionally biased region" description="Basic residues" evidence="4">
    <location>
        <begin position="701"/>
        <end position="719"/>
    </location>
</feature>
<evidence type="ECO:0000313" key="7">
    <source>
        <dbReference type="Proteomes" id="UP000041254"/>
    </source>
</evidence>
<accession>A0A0G4EBM4</accession>
<dbReference type="PANTHER" id="PTHR23055">
    <property type="entry name" value="CALCIUM BINDING PROTEINS"/>
    <property type="match status" value="1"/>
</dbReference>
<feature type="region of interest" description="Disordered" evidence="4">
    <location>
        <begin position="252"/>
        <end position="283"/>
    </location>
</feature>
<dbReference type="GO" id="GO:0005509">
    <property type="term" value="F:calcium ion binding"/>
    <property type="evidence" value="ECO:0007669"/>
    <property type="project" value="InterPro"/>
</dbReference>
<feature type="compositionally biased region" description="Acidic residues" evidence="4">
    <location>
        <begin position="470"/>
        <end position="487"/>
    </location>
</feature>
<dbReference type="CDD" id="cd00051">
    <property type="entry name" value="EFh"/>
    <property type="match status" value="1"/>
</dbReference>
<gene>
    <name evidence="6" type="ORF">Vbra_11074</name>
</gene>